<dbReference type="RefSeq" id="WP_089227218.1">
    <property type="nucleotide sequence ID" value="NZ_FZOF01000021.1"/>
</dbReference>
<dbReference type="InterPro" id="IPR010432">
    <property type="entry name" value="RDD"/>
</dbReference>
<dbReference type="OrthoDB" id="3542905at2"/>
<feature type="transmembrane region" description="Helical" evidence="6">
    <location>
        <begin position="93"/>
        <end position="114"/>
    </location>
</feature>
<dbReference type="AlphaFoldDB" id="A0A239LUT6"/>
<evidence type="ECO:0000256" key="5">
    <source>
        <dbReference type="SAM" id="MobiDB-lite"/>
    </source>
</evidence>
<name>A0A239LUT6_9ACTN</name>
<feature type="transmembrane region" description="Helical" evidence="6">
    <location>
        <begin position="69"/>
        <end position="87"/>
    </location>
</feature>
<feature type="domain" description="RDD" evidence="7">
    <location>
        <begin position="55"/>
        <end position="162"/>
    </location>
</feature>
<keyword evidence="3 6" id="KW-1133">Transmembrane helix</keyword>
<reference evidence="8 9" key="1">
    <citation type="submission" date="2017-06" db="EMBL/GenBank/DDBJ databases">
        <authorList>
            <person name="Kim H.J."/>
            <person name="Triplett B.A."/>
        </authorList>
    </citation>
    <scope>NUCLEOTIDE SEQUENCE [LARGE SCALE GENOMIC DNA]</scope>
    <source>
        <strain evidence="8 9">CGMCC 4.1858</strain>
    </source>
</reference>
<gene>
    <name evidence="8" type="ORF">SAMN05216252_121108</name>
</gene>
<feature type="region of interest" description="Disordered" evidence="5">
    <location>
        <begin position="1"/>
        <end position="32"/>
    </location>
</feature>
<proteinExistence type="predicted"/>
<keyword evidence="2 6" id="KW-0812">Transmembrane</keyword>
<evidence type="ECO:0000256" key="1">
    <source>
        <dbReference type="ARBA" id="ARBA00004141"/>
    </source>
</evidence>
<keyword evidence="4 6" id="KW-0472">Membrane</keyword>
<dbReference type="Proteomes" id="UP000198280">
    <property type="component" value="Unassembled WGS sequence"/>
</dbReference>
<evidence type="ECO:0000313" key="8">
    <source>
        <dbReference type="EMBL" id="SNT34221.1"/>
    </source>
</evidence>
<evidence type="ECO:0000256" key="2">
    <source>
        <dbReference type="ARBA" id="ARBA00022692"/>
    </source>
</evidence>
<evidence type="ECO:0000313" key="9">
    <source>
        <dbReference type="Proteomes" id="UP000198280"/>
    </source>
</evidence>
<dbReference type="EMBL" id="FZOF01000021">
    <property type="protein sequence ID" value="SNT34221.1"/>
    <property type="molecule type" value="Genomic_DNA"/>
</dbReference>
<evidence type="ECO:0000256" key="6">
    <source>
        <dbReference type="SAM" id="Phobius"/>
    </source>
</evidence>
<accession>A0A239LUT6</accession>
<evidence type="ECO:0000256" key="4">
    <source>
        <dbReference type="ARBA" id="ARBA00023136"/>
    </source>
</evidence>
<feature type="compositionally biased region" description="Basic and acidic residues" evidence="5">
    <location>
        <begin position="14"/>
        <end position="26"/>
    </location>
</feature>
<dbReference type="GO" id="GO:0016020">
    <property type="term" value="C:membrane"/>
    <property type="evidence" value="ECO:0007669"/>
    <property type="project" value="UniProtKB-SubCell"/>
</dbReference>
<organism evidence="8 9">
    <name type="scientific">Actinacidiphila glaucinigra</name>
    <dbReference type="NCBI Taxonomy" id="235986"/>
    <lineage>
        <taxon>Bacteria</taxon>
        <taxon>Bacillati</taxon>
        <taxon>Actinomycetota</taxon>
        <taxon>Actinomycetes</taxon>
        <taxon>Kitasatosporales</taxon>
        <taxon>Streptomycetaceae</taxon>
        <taxon>Actinacidiphila</taxon>
    </lineage>
</organism>
<protein>
    <submittedName>
        <fullName evidence="8">Uncharacterized membrane protein YckC, RDD family</fullName>
    </submittedName>
</protein>
<comment type="subcellular location">
    <subcellularLocation>
        <location evidence="1">Membrane</location>
        <topology evidence="1">Multi-pass membrane protein</topology>
    </subcellularLocation>
</comment>
<dbReference type="Pfam" id="PF06271">
    <property type="entry name" value="RDD"/>
    <property type="match status" value="1"/>
</dbReference>
<keyword evidence="9" id="KW-1185">Reference proteome</keyword>
<evidence type="ECO:0000259" key="7">
    <source>
        <dbReference type="Pfam" id="PF06271"/>
    </source>
</evidence>
<sequence>MNRQQVSPAAGAGEARKRIEQGDPRKAVRPAGSTTVYAPDGDTVAVQPGETVLSLAGPGRRTVAKAIDFAVFLIIEVVLMYLLGAVADLEGGAYFLPLILVSVAWWSAYGAVQLHLWGCTLGKRAAGLRVYRVWEGTTLPTWRQAWLREGPASLIYVIPGLNVLAGLARIVKLHKNRPYHHSQVDFAPGTVVVHHLG</sequence>
<evidence type="ECO:0000256" key="3">
    <source>
        <dbReference type="ARBA" id="ARBA00022989"/>
    </source>
</evidence>